<dbReference type="Pfam" id="PF07445">
    <property type="entry name" value="PriC"/>
    <property type="match status" value="1"/>
</dbReference>
<evidence type="ECO:0000313" key="1">
    <source>
        <dbReference type="EMBL" id="SPX41885.1"/>
    </source>
</evidence>
<dbReference type="InterPro" id="IPR038338">
    <property type="entry name" value="PriC_sf"/>
</dbReference>
<reference evidence="1 2" key="1">
    <citation type="submission" date="2018-06" db="EMBL/GenBank/DDBJ databases">
        <authorList>
            <consortium name="Pathogen Informatics"/>
            <person name="Doyle S."/>
        </authorList>
    </citation>
    <scope>NUCLEOTIDE SEQUENCE [LARGE SCALE GENOMIC DNA]</scope>
    <source>
        <strain evidence="1 2">NCTC11872</strain>
    </source>
</reference>
<dbReference type="Gene3D" id="1.20.1270.340">
    <property type="match status" value="1"/>
</dbReference>
<accession>A0A2X1PXX3</accession>
<proteinExistence type="predicted"/>
<organism evidence="1 2">
    <name type="scientific">Haemophilus influenzae</name>
    <dbReference type="NCBI Taxonomy" id="727"/>
    <lineage>
        <taxon>Bacteria</taxon>
        <taxon>Pseudomonadati</taxon>
        <taxon>Pseudomonadota</taxon>
        <taxon>Gammaproteobacteria</taxon>
        <taxon>Pasteurellales</taxon>
        <taxon>Pasteurellaceae</taxon>
        <taxon>Haemophilus</taxon>
    </lineage>
</organism>
<gene>
    <name evidence="1" type="ORF">NCTC11872_01502</name>
</gene>
<dbReference type="Proteomes" id="UP000249936">
    <property type="component" value="Unassembled WGS sequence"/>
</dbReference>
<sequence length="92" mass="10858">MTVQQLIQRLDQKVQQLYQAHYPNEKKKIFAKFDRTLFSENGQTVAFYLKEINQTLDKIKSLQSENPDHYIFITKRLLAQCTALSEALTHKK</sequence>
<dbReference type="EMBL" id="UASK01000005">
    <property type="protein sequence ID" value="SPX41885.1"/>
    <property type="molecule type" value="Genomic_DNA"/>
</dbReference>
<protein>
    <submittedName>
        <fullName evidence="1">Primosomal replication protein N</fullName>
    </submittedName>
</protein>
<name>A0A2X1PXX3_HAEIF</name>
<dbReference type="InterPro" id="IPR010890">
    <property type="entry name" value="PriC"/>
</dbReference>
<dbReference type="AlphaFoldDB" id="A0A2X1PXX3"/>
<evidence type="ECO:0000313" key="2">
    <source>
        <dbReference type="Proteomes" id="UP000249936"/>
    </source>
</evidence>